<dbReference type="EMBL" id="CP003600">
    <property type="protein sequence ID" value="AFY94701.1"/>
    <property type="molecule type" value="Genomic_DNA"/>
</dbReference>
<reference evidence="1 2" key="1">
    <citation type="submission" date="2012-05" db="EMBL/GenBank/DDBJ databases">
        <title>Finished chromosome of genome of Chamaesiphon sp. PCC 6605.</title>
        <authorList>
            <consortium name="US DOE Joint Genome Institute"/>
            <person name="Gugger M."/>
            <person name="Coursin T."/>
            <person name="Rippka R."/>
            <person name="Tandeau De Marsac N."/>
            <person name="Huntemann M."/>
            <person name="Wei C.-L."/>
            <person name="Han J."/>
            <person name="Detter J.C."/>
            <person name="Han C."/>
            <person name="Tapia R."/>
            <person name="Chen A."/>
            <person name="Kyrpides N."/>
            <person name="Mavromatis K."/>
            <person name="Markowitz V."/>
            <person name="Szeto E."/>
            <person name="Ivanova N."/>
            <person name="Pagani I."/>
            <person name="Pati A."/>
            <person name="Goodwin L."/>
            <person name="Nordberg H.P."/>
            <person name="Cantor M.N."/>
            <person name="Hua S.X."/>
            <person name="Woyke T."/>
            <person name="Kerfeld C.A."/>
        </authorList>
    </citation>
    <scope>NUCLEOTIDE SEQUENCE [LARGE SCALE GENOMIC DNA]</scope>
    <source>
        <strain evidence="2">ATCC 27169 / PCC 6605</strain>
    </source>
</reference>
<dbReference type="OrthoDB" id="423288at2"/>
<dbReference type="Proteomes" id="UP000010366">
    <property type="component" value="Chromosome"/>
</dbReference>
<dbReference type="eggNOG" id="ENOG5030G0M">
    <property type="taxonomic scope" value="Bacteria"/>
</dbReference>
<dbReference type="AlphaFoldDB" id="K9UJS3"/>
<dbReference type="KEGG" id="cmp:Cha6605_3729"/>
<name>K9UJS3_CHAP6</name>
<keyword evidence="2" id="KW-1185">Reference proteome</keyword>
<proteinExistence type="predicted"/>
<organism evidence="1 2">
    <name type="scientific">Chamaesiphon minutus (strain ATCC 27169 / PCC 6605)</name>
    <dbReference type="NCBI Taxonomy" id="1173020"/>
    <lineage>
        <taxon>Bacteria</taxon>
        <taxon>Bacillati</taxon>
        <taxon>Cyanobacteriota</taxon>
        <taxon>Cyanophyceae</taxon>
        <taxon>Gomontiellales</taxon>
        <taxon>Chamaesiphonaceae</taxon>
        <taxon>Chamaesiphon</taxon>
    </lineage>
</organism>
<dbReference type="STRING" id="1173020.Cha6605_3729"/>
<accession>K9UJS3</accession>
<gene>
    <name evidence="1" type="ORF">Cha6605_3729</name>
</gene>
<sequence length="179" mass="20673">MSIPTTQLDENLEAADLHTDVNTRHNIRTSKVKTLAKLYLDSEPAQIDDRTLAELCEWLWGEFQTTPLNLEFSWYERYQNAAEMFADIKQSHLWVSAENYDTSLDINPIYNFIFYAVHNHDHYLTHSDFSIEGEIATYNATAKRALSLNVQKIIYSENVLKSAAYLFLGHPPISKIVFP</sequence>
<evidence type="ECO:0000313" key="1">
    <source>
        <dbReference type="EMBL" id="AFY94701.1"/>
    </source>
</evidence>
<dbReference type="HOGENOM" id="CLU_1719751_0_0_3"/>
<evidence type="ECO:0008006" key="3">
    <source>
        <dbReference type="Google" id="ProtNLM"/>
    </source>
</evidence>
<protein>
    <recommendedName>
        <fullName evidence="3">Transposase</fullName>
    </recommendedName>
</protein>
<evidence type="ECO:0000313" key="2">
    <source>
        <dbReference type="Proteomes" id="UP000010366"/>
    </source>
</evidence>